<feature type="compositionally biased region" description="Basic and acidic residues" evidence="2">
    <location>
        <begin position="388"/>
        <end position="400"/>
    </location>
</feature>
<accession>A0ABQ9ID89</accession>
<feature type="region of interest" description="Disordered" evidence="2">
    <location>
        <begin position="320"/>
        <end position="344"/>
    </location>
</feature>
<feature type="domain" description="Rap-GAP" evidence="3">
    <location>
        <begin position="92"/>
        <end position="308"/>
    </location>
</feature>
<dbReference type="InterPro" id="IPR035974">
    <property type="entry name" value="Rap/Ran-GAP_sf"/>
</dbReference>
<evidence type="ECO:0000313" key="4">
    <source>
        <dbReference type="EMBL" id="KAJ8894442.1"/>
    </source>
</evidence>
<comment type="caution">
    <text evidence="4">The sequence shown here is derived from an EMBL/GenBank/DDBJ whole genome shotgun (WGS) entry which is preliminary data.</text>
</comment>
<dbReference type="InterPro" id="IPR050989">
    <property type="entry name" value="Rap1_Ran_GAP"/>
</dbReference>
<dbReference type="Gene3D" id="3.40.50.11210">
    <property type="entry name" value="Rap/Ran-GAP"/>
    <property type="match status" value="1"/>
</dbReference>
<keyword evidence="5" id="KW-1185">Reference proteome</keyword>
<feature type="compositionally biased region" description="Polar residues" evidence="2">
    <location>
        <begin position="402"/>
        <end position="411"/>
    </location>
</feature>
<dbReference type="Pfam" id="PF21022">
    <property type="entry name" value="Rap-GAP_dimer"/>
    <property type="match status" value="1"/>
</dbReference>
<protein>
    <recommendedName>
        <fullName evidence="3">Rap-GAP domain-containing protein</fullName>
    </recommendedName>
</protein>
<dbReference type="Pfam" id="PF02145">
    <property type="entry name" value="Rap_GAP"/>
    <property type="match status" value="1"/>
</dbReference>
<sequence>MFFECVLQEHLNFVAQDETMGPVCLSVKTENVASQEHLRIMLRLKTGTTQELVPSSYLGPSPSPTRMAKLLKESLLVDKFTPILCPRASQLIAAYDEHVVVSKFKFGVLYQQFGQTTEEELFGNVHTSPAFEEFLQMLGQRIQLKDHKGYRGGLDTQHGHTGEEAVFEVFREREIIFHVSTLLPYTDHDPQQLQRKRHIGNDIVAIVFQETNTPFCPDMIASHFLHAYIVVQVLDPNSSNTRYKVSVTARDDVPFFGPMLPSPAVFMKGPEFKQFLLTKLINAENACYKAEKFSKLELRTRTSLLQSLVDELRDKSNEFLSGGDFPSAPDTPKSDSSASGGPGSRFIETVRKALKIAGSQPQQPQLSHSVENTTPTLLRRVWSSTKMKGQEKLEIPERTRRPTQSSSTIPTYENPVTRPRIEPGSNRWEESRLTTLPLCPPPPPTP</sequence>
<dbReference type="PANTHER" id="PTHR15711">
    <property type="entry name" value="RAP GTPASE-ACTIVATING PROTEIN"/>
    <property type="match status" value="1"/>
</dbReference>
<keyword evidence="1" id="KW-0343">GTPase activation</keyword>
<dbReference type="EMBL" id="JARBHB010000002">
    <property type="protein sequence ID" value="KAJ8894442.1"/>
    <property type="molecule type" value="Genomic_DNA"/>
</dbReference>
<dbReference type="PANTHER" id="PTHR15711:SF32">
    <property type="entry name" value="RAP GTPASE ACTIVATING PROTEIN 1, ISOFORM H"/>
    <property type="match status" value="1"/>
</dbReference>
<evidence type="ECO:0000256" key="1">
    <source>
        <dbReference type="ARBA" id="ARBA00022468"/>
    </source>
</evidence>
<evidence type="ECO:0000313" key="5">
    <source>
        <dbReference type="Proteomes" id="UP001159363"/>
    </source>
</evidence>
<dbReference type="SUPFAM" id="SSF111347">
    <property type="entry name" value="Rap/Ran-GAP"/>
    <property type="match status" value="1"/>
</dbReference>
<dbReference type="Gene3D" id="6.10.140.210">
    <property type="match status" value="1"/>
</dbReference>
<feature type="region of interest" description="Disordered" evidence="2">
    <location>
        <begin position="382"/>
        <end position="446"/>
    </location>
</feature>
<evidence type="ECO:0000256" key="2">
    <source>
        <dbReference type="SAM" id="MobiDB-lite"/>
    </source>
</evidence>
<reference evidence="4 5" key="1">
    <citation type="submission" date="2023-02" db="EMBL/GenBank/DDBJ databases">
        <title>LHISI_Scaffold_Assembly.</title>
        <authorList>
            <person name="Stuart O.P."/>
            <person name="Cleave R."/>
            <person name="Magrath M.J.L."/>
            <person name="Mikheyev A.S."/>
        </authorList>
    </citation>
    <scope>NUCLEOTIDE SEQUENCE [LARGE SCALE GENOMIC DNA]</scope>
    <source>
        <strain evidence="4">Daus_M_001</strain>
        <tissue evidence="4">Leg muscle</tissue>
    </source>
</reference>
<name>A0ABQ9ID89_9NEOP</name>
<organism evidence="4 5">
    <name type="scientific">Dryococelus australis</name>
    <dbReference type="NCBI Taxonomy" id="614101"/>
    <lineage>
        <taxon>Eukaryota</taxon>
        <taxon>Metazoa</taxon>
        <taxon>Ecdysozoa</taxon>
        <taxon>Arthropoda</taxon>
        <taxon>Hexapoda</taxon>
        <taxon>Insecta</taxon>
        <taxon>Pterygota</taxon>
        <taxon>Neoptera</taxon>
        <taxon>Polyneoptera</taxon>
        <taxon>Phasmatodea</taxon>
        <taxon>Verophasmatodea</taxon>
        <taxon>Anareolatae</taxon>
        <taxon>Phasmatidae</taxon>
        <taxon>Eurycanthinae</taxon>
        <taxon>Dryococelus</taxon>
    </lineage>
</organism>
<evidence type="ECO:0000259" key="3">
    <source>
        <dbReference type="PROSITE" id="PS50085"/>
    </source>
</evidence>
<dbReference type="InterPro" id="IPR000331">
    <property type="entry name" value="Rap/Ran_GAP_dom"/>
</dbReference>
<proteinExistence type="predicted"/>
<gene>
    <name evidence="4" type="ORF">PR048_007096</name>
</gene>
<dbReference type="Proteomes" id="UP001159363">
    <property type="component" value="Chromosome 2"/>
</dbReference>
<dbReference type="PROSITE" id="PS50085">
    <property type="entry name" value="RAPGAP"/>
    <property type="match status" value="1"/>
</dbReference>